<dbReference type="EMBL" id="ML769618">
    <property type="protein sequence ID" value="KAE9391617.1"/>
    <property type="molecule type" value="Genomic_DNA"/>
</dbReference>
<protein>
    <recommendedName>
        <fullName evidence="3">DNA recombination and repair protein Rad51-like C-terminal domain-containing protein</fullName>
    </recommendedName>
</protein>
<dbReference type="AlphaFoldDB" id="A0A6A4H368"/>
<reference evidence="1" key="1">
    <citation type="journal article" date="2019" name="Environ. Microbiol.">
        <title>Fungal ecological strategies reflected in gene transcription - a case study of two litter decomposers.</title>
        <authorList>
            <person name="Barbi F."/>
            <person name="Kohler A."/>
            <person name="Barry K."/>
            <person name="Baskaran P."/>
            <person name="Daum C."/>
            <person name="Fauchery L."/>
            <person name="Ihrmark K."/>
            <person name="Kuo A."/>
            <person name="LaButti K."/>
            <person name="Lipzen A."/>
            <person name="Morin E."/>
            <person name="Grigoriev I.V."/>
            <person name="Henrissat B."/>
            <person name="Lindahl B."/>
            <person name="Martin F."/>
        </authorList>
    </citation>
    <scope>NUCLEOTIDE SEQUENCE</scope>
    <source>
        <strain evidence="1">JB14</strain>
    </source>
</reference>
<accession>A0A6A4H368</accession>
<name>A0A6A4H368_9AGAR</name>
<keyword evidence="2" id="KW-1185">Reference proteome</keyword>
<evidence type="ECO:0008006" key="3">
    <source>
        <dbReference type="Google" id="ProtNLM"/>
    </source>
</evidence>
<evidence type="ECO:0000313" key="1">
    <source>
        <dbReference type="EMBL" id="KAE9391617.1"/>
    </source>
</evidence>
<sequence>MASLFPNDDGPLLPKFSTLLVKGTYHATAPLNLALTFPTRGIIILSSRGQEKNGDSLRASLQAQTMTGKISALAEHVQILYPPTAAHMALLLSALQVFNTEQPAVNPSTSTSVTETKPYSPHVLKPPGPALIIIHELSAYFNNSNSSSPSSAYLSLLIRAISLASRLGSSLAVFDAHIGRLRMPVYRDLNPHLERVQEVASLAGNYIELTVDFDVGKADSEESSEDFGSVESGLFRLMWNAQTEPASSNPRIE</sequence>
<evidence type="ECO:0000313" key="2">
    <source>
        <dbReference type="Proteomes" id="UP000799118"/>
    </source>
</evidence>
<organism evidence="1 2">
    <name type="scientific">Gymnopus androsaceus JB14</name>
    <dbReference type="NCBI Taxonomy" id="1447944"/>
    <lineage>
        <taxon>Eukaryota</taxon>
        <taxon>Fungi</taxon>
        <taxon>Dikarya</taxon>
        <taxon>Basidiomycota</taxon>
        <taxon>Agaricomycotina</taxon>
        <taxon>Agaricomycetes</taxon>
        <taxon>Agaricomycetidae</taxon>
        <taxon>Agaricales</taxon>
        <taxon>Marasmiineae</taxon>
        <taxon>Omphalotaceae</taxon>
        <taxon>Gymnopus</taxon>
    </lineage>
</organism>
<gene>
    <name evidence="1" type="ORF">BT96DRAFT_1024003</name>
</gene>
<dbReference type="Proteomes" id="UP000799118">
    <property type="component" value="Unassembled WGS sequence"/>
</dbReference>
<proteinExistence type="predicted"/>
<dbReference type="OrthoDB" id="3224367at2759"/>